<protein>
    <submittedName>
        <fullName evidence="1">Uncharacterized protein</fullName>
    </submittedName>
</protein>
<organism evidence="1 2">
    <name type="scientific">Stenotrophomonas humi</name>
    <dbReference type="NCBI Taxonomy" id="405444"/>
    <lineage>
        <taxon>Bacteria</taxon>
        <taxon>Pseudomonadati</taxon>
        <taxon>Pseudomonadota</taxon>
        <taxon>Gammaproteobacteria</taxon>
        <taxon>Lysobacterales</taxon>
        <taxon>Lysobacteraceae</taxon>
        <taxon>Stenotrophomonas</taxon>
    </lineage>
</organism>
<proteinExistence type="predicted"/>
<gene>
    <name evidence="1" type="ORF">ABB26_10155</name>
</gene>
<dbReference type="Proteomes" id="UP000050864">
    <property type="component" value="Unassembled WGS sequence"/>
</dbReference>
<evidence type="ECO:0000313" key="2">
    <source>
        <dbReference type="Proteomes" id="UP000050864"/>
    </source>
</evidence>
<evidence type="ECO:0000313" key="1">
    <source>
        <dbReference type="EMBL" id="KRG63929.1"/>
    </source>
</evidence>
<reference evidence="1 2" key="1">
    <citation type="submission" date="2015-05" db="EMBL/GenBank/DDBJ databases">
        <title>Genome sequencing and analysis of members of genus Stenotrophomonas.</title>
        <authorList>
            <person name="Patil P.P."/>
            <person name="Midha S."/>
            <person name="Patil P.B."/>
        </authorList>
    </citation>
    <scope>NUCLEOTIDE SEQUENCE [LARGE SCALE GENOMIC DNA]</scope>
    <source>
        <strain evidence="1 2">DSM 18929</strain>
    </source>
</reference>
<dbReference type="EMBL" id="LDJI01000019">
    <property type="protein sequence ID" value="KRG63929.1"/>
    <property type="molecule type" value="Genomic_DNA"/>
</dbReference>
<accession>A0A0R0C2D6</accession>
<comment type="caution">
    <text evidence="1">The sequence shown here is derived from an EMBL/GenBank/DDBJ whole genome shotgun (WGS) entry which is preliminary data.</text>
</comment>
<sequence length="74" mass="8154">MFRYVGGWELHGCVEADLIGSISVLIVARHFARAAVRPHYYTGLSFESYNEAAGFIERQVESVTGVGDDGSLQF</sequence>
<dbReference type="STRING" id="405444.ABB26_10155"/>
<keyword evidence="2" id="KW-1185">Reference proteome</keyword>
<name>A0A0R0C2D6_9GAMM</name>
<dbReference type="AlphaFoldDB" id="A0A0R0C2D6"/>